<dbReference type="Proteomes" id="UP000003465">
    <property type="component" value="Unassembled WGS sequence"/>
</dbReference>
<evidence type="ECO:0000313" key="2">
    <source>
        <dbReference type="EMBL" id="EGH26609.1"/>
    </source>
</evidence>
<feature type="non-terminal residue" evidence="2">
    <location>
        <position position="1"/>
    </location>
</feature>
<sequence length="46" mass="4472">SAVSSSDGGITWIATFTPNANVTDASNLVTLDNTGFTNAPGNAGSG</sequence>
<gene>
    <name evidence="2" type="ORF">PSYMO_36188</name>
</gene>
<feature type="domain" description="Bacterial Ig-like" evidence="1">
    <location>
        <begin position="1"/>
        <end position="46"/>
    </location>
</feature>
<protein>
    <submittedName>
        <fullName evidence="2">Pyrrolo-quinoline quinone</fullName>
    </submittedName>
</protein>
<proteinExistence type="predicted"/>
<organism evidence="2 3">
    <name type="scientific">Pseudomonas amygdali pv. mori str. 301020</name>
    <dbReference type="NCBI Taxonomy" id="629261"/>
    <lineage>
        <taxon>Bacteria</taxon>
        <taxon>Pseudomonadati</taxon>
        <taxon>Pseudomonadota</taxon>
        <taxon>Gammaproteobacteria</taxon>
        <taxon>Pseudomonadales</taxon>
        <taxon>Pseudomonadaceae</taxon>
        <taxon>Pseudomonas</taxon>
        <taxon>Pseudomonas amygdali</taxon>
    </lineage>
</organism>
<evidence type="ECO:0000259" key="1">
    <source>
        <dbReference type="Pfam" id="PF19078"/>
    </source>
</evidence>
<dbReference type="AlphaFoldDB" id="A0A656GM24"/>
<accession>A0A656GM24</accession>
<dbReference type="Pfam" id="PF19078">
    <property type="entry name" value="Big_12"/>
    <property type="match status" value="1"/>
</dbReference>
<name>A0A656GM24_PSEA0</name>
<evidence type="ECO:0000313" key="3">
    <source>
        <dbReference type="Proteomes" id="UP000003465"/>
    </source>
</evidence>
<comment type="caution">
    <text evidence="2">The sequence shown here is derived from an EMBL/GenBank/DDBJ whole genome shotgun (WGS) entry which is preliminary data.</text>
</comment>
<feature type="non-terminal residue" evidence="2">
    <location>
        <position position="46"/>
    </location>
</feature>
<dbReference type="EMBL" id="AEAG01002573">
    <property type="protein sequence ID" value="EGH26609.1"/>
    <property type="molecule type" value="Genomic_DNA"/>
</dbReference>
<dbReference type="InterPro" id="IPR044048">
    <property type="entry name" value="Big_12"/>
</dbReference>
<reference evidence="2 3" key="1">
    <citation type="journal article" date="2011" name="PLoS Pathog.">
        <title>Dynamic evolution of pathogenicity revealed by sequencing and comparative genomics of 19 Pseudomonas syringae isolates.</title>
        <authorList>
            <person name="Baltrus D.A."/>
            <person name="Nishimura M.T."/>
            <person name="Romanchuk A."/>
            <person name="Chang J.H."/>
            <person name="Mukhtar M.S."/>
            <person name="Cherkis K."/>
            <person name="Roach J."/>
            <person name="Grant S.R."/>
            <person name="Jones C.D."/>
            <person name="Dangl J.L."/>
        </authorList>
    </citation>
    <scope>NUCLEOTIDE SEQUENCE [LARGE SCALE GENOMIC DNA]</scope>
    <source>
        <strain evidence="2 3">301020</strain>
    </source>
</reference>